<dbReference type="FunFam" id="1.20.5.320:FF:000001">
    <property type="entry name" value="6-phosphogluconate dehydrogenase, decarboxylating"/>
    <property type="match status" value="1"/>
</dbReference>
<dbReference type="Gene3D" id="1.20.5.320">
    <property type="entry name" value="6-Phosphogluconate Dehydrogenase, domain 3"/>
    <property type="match status" value="1"/>
</dbReference>
<feature type="region of interest" description="Disordered" evidence="10">
    <location>
        <begin position="476"/>
        <end position="514"/>
    </location>
</feature>
<comment type="function">
    <text evidence="5">Catalyzes the oxidative decarboxylation of 6-phosphogluconate to ribulose 5-phosphate and CO(2), with concomitant reduction of NADP to NADPH.</text>
</comment>
<feature type="binding site" evidence="8">
    <location>
        <position position="111"/>
    </location>
    <ligand>
        <name>NADP(+)</name>
        <dbReference type="ChEBI" id="CHEBI:58349"/>
    </ligand>
</feature>
<dbReference type="PANTHER" id="PTHR11811">
    <property type="entry name" value="6-PHOSPHOGLUCONATE DEHYDROGENASE"/>
    <property type="match status" value="1"/>
</dbReference>
<keyword evidence="13" id="KW-1185">Reference proteome</keyword>
<dbReference type="Pfam" id="PF03446">
    <property type="entry name" value="NAD_binding_2"/>
    <property type="match status" value="1"/>
</dbReference>
<dbReference type="PIRSF" id="PIRSF000109">
    <property type="entry name" value="6PGD"/>
    <property type="match status" value="1"/>
</dbReference>
<reference evidence="12 13" key="1">
    <citation type="submission" date="2018-05" db="EMBL/GenBank/DDBJ databases">
        <title>Brachybacterium sp. M1HQ-2T, whole genome shotgun sequence.</title>
        <authorList>
            <person name="Tuo L."/>
        </authorList>
    </citation>
    <scope>NUCLEOTIDE SEQUENCE [LARGE SCALE GENOMIC DNA]</scope>
    <source>
        <strain evidence="12 13">M1HQ-2</strain>
    </source>
</reference>
<feature type="compositionally biased region" description="Basic and acidic residues" evidence="10">
    <location>
        <begin position="476"/>
        <end position="492"/>
    </location>
</feature>
<keyword evidence="4 9" id="KW-0311">Gluconate utilization</keyword>
<dbReference type="GO" id="GO:0004616">
    <property type="term" value="F:phosphogluconate dehydrogenase (decarboxylating) activity"/>
    <property type="evidence" value="ECO:0007669"/>
    <property type="project" value="UniProtKB-EC"/>
</dbReference>
<dbReference type="SUPFAM" id="SSF51735">
    <property type="entry name" value="NAD(P)-binding Rossmann-fold domains"/>
    <property type="match status" value="1"/>
</dbReference>
<dbReference type="InterPro" id="IPR006115">
    <property type="entry name" value="6PGDH_NADP-bd"/>
</dbReference>
<evidence type="ECO:0000313" key="13">
    <source>
        <dbReference type="Proteomes" id="UP000245590"/>
    </source>
</evidence>
<feature type="binding site" evidence="7">
    <location>
        <position position="461"/>
    </location>
    <ligand>
        <name>substrate</name>
        <note>ligand shared between dimeric partners</note>
    </ligand>
</feature>
<dbReference type="GO" id="GO:0006098">
    <property type="term" value="P:pentose-phosphate shunt"/>
    <property type="evidence" value="ECO:0007669"/>
    <property type="project" value="UniProtKB-UniPathway"/>
</dbReference>
<comment type="similarity">
    <text evidence="1 5 9">Belongs to the 6-phosphogluconate dehydrogenase family.</text>
</comment>
<gene>
    <name evidence="12" type="ORF">DEO23_03265</name>
</gene>
<evidence type="ECO:0000256" key="5">
    <source>
        <dbReference type="PIRNR" id="PIRNR000109"/>
    </source>
</evidence>
<keyword evidence="5 9" id="KW-0570">Pentose shunt</keyword>
<dbReference type="NCBIfam" id="NF006765">
    <property type="entry name" value="PRK09287.1"/>
    <property type="match status" value="1"/>
</dbReference>
<dbReference type="InterPro" id="IPR006114">
    <property type="entry name" value="6PGDH_C"/>
</dbReference>
<dbReference type="InterPro" id="IPR006184">
    <property type="entry name" value="6PGdom_BS"/>
</dbReference>
<organism evidence="12 13">
    <name type="scientific">Brachybacterium endophyticum</name>
    <dbReference type="NCBI Taxonomy" id="2182385"/>
    <lineage>
        <taxon>Bacteria</taxon>
        <taxon>Bacillati</taxon>
        <taxon>Actinomycetota</taxon>
        <taxon>Actinomycetes</taxon>
        <taxon>Micrococcales</taxon>
        <taxon>Dermabacteraceae</taxon>
        <taxon>Brachybacterium</taxon>
    </lineage>
</organism>
<dbReference type="InterPro" id="IPR036291">
    <property type="entry name" value="NAD(P)-bd_dom_sf"/>
</dbReference>
<feature type="binding site" description="in other chain" evidence="7">
    <location>
        <begin position="137"/>
        <end position="139"/>
    </location>
    <ligand>
        <name>substrate</name>
        <note>ligand shared between dimeric partners</note>
    </ligand>
</feature>
<evidence type="ECO:0000256" key="7">
    <source>
        <dbReference type="PIRSR" id="PIRSR000109-2"/>
    </source>
</evidence>
<feature type="binding site" evidence="8">
    <location>
        <begin position="41"/>
        <end position="43"/>
    </location>
    <ligand>
        <name>NADP(+)</name>
        <dbReference type="ChEBI" id="CHEBI:58349"/>
    </ligand>
</feature>
<evidence type="ECO:0000256" key="4">
    <source>
        <dbReference type="ARBA" id="ARBA00023064"/>
    </source>
</evidence>
<dbReference type="FunFam" id="3.40.50.720:FF:000007">
    <property type="entry name" value="6-phosphogluconate dehydrogenase, decarboxylating"/>
    <property type="match status" value="1"/>
</dbReference>
<feature type="binding site" description="in other chain" evidence="7">
    <location>
        <position position="296"/>
    </location>
    <ligand>
        <name>substrate</name>
        <note>ligand shared between dimeric partners</note>
    </ligand>
</feature>
<evidence type="ECO:0000256" key="9">
    <source>
        <dbReference type="RuleBase" id="RU000485"/>
    </source>
</evidence>
<dbReference type="SMART" id="SM01350">
    <property type="entry name" value="6PGD"/>
    <property type="match status" value="1"/>
</dbReference>
<dbReference type="InterPro" id="IPR008927">
    <property type="entry name" value="6-PGluconate_DH-like_C_sf"/>
</dbReference>
<keyword evidence="3 5" id="KW-0560">Oxidoreductase</keyword>
<evidence type="ECO:0000256" key="6">
    <source>
        <dbReference type="PIRSR" id="PIRSR000109-1"/>
    </source>
</evidence>
<evidence type="ECO:0000256" key="8">
    <source>
        <dbReference type="PIRSR" id="PIRSR000109-3"/>
    </source>
</evidence>
<keyword evidence="5 9" id="KW-0521">NADP</keyword>
<evidence type="ECO:0000259" key="11">
    <source>
        <dbReference type="SMART" id="SM01350"/>
    </source>
</evidence>
<dbReference type="AlphaFoldDB" id="A0A2U2RP63"/>
<feature type="binding site" description="in other chain" evidence="7">
    <location>
        <begin position="194"/>
        <end position="195"/>
    </location>
    <ligand>
        <name>substrate</name>
        <note>ligand shared between dimeric partners</note>
    </ligand>
</feature>
<protein>
    <recommendedName>
        <fullName evidence="5 9">6-phosphogluconate dehydrogenase, decarboxylating</fullName>
        <ecNumber evidence="5 9">1.1.1.44</ecNumber>
    </recommendedName>
</protein>
<feature type="active site" description="Proton donor" evidence="6">
    <location>
        <position position="198"/>
    </location>
</feature>
<dbReference type="Gene3D" id="3.40.50.720">
    <property type="entry name" value="NAD(P)-binding Rossmann-like Domain"/>
    <property type="match status" value="1"/>
</dbReference>
<evidence type="ECO:0000313" key="12">
    <source>
        <dbReference type="EMBL" id="PWH07657.1"/>
    </source>
</evidence>
<sequence>MASFEPSPANVADIGVTGMAVMGSNLARNLARNGFKVAIHNRSVGKTETVYDRYKDEGEFYPSESTEEFVASLQKPRVAIIMVKAGGPTDAVIDELSQYMDEGDIIVDCGNALFTDTRRREKALREKGLHFVGAGVSGGEEGALNGPSIMPGGTVESYDRLGPMFEKIAAQVDGAPCCTHVGEDGAGHFVKMVHNGIEYADMQVISEAYDLMKRALGMDADAIGAVFEDWNKGDLESFLIEITAIVLKHKDSRTGKPFVDVIADQAAQKGTGAWTVQTALDLGVPVTGIAEATFARSTSGDVAERDAAQKALKGETVGEDIADKAQFIDDLQKALYASKLVAYSQGFEEIAKGAETYDWDIKLGDMAKIWRGGCIIRAKFLNRITEAYDRAPGLKLLLADPYFAEEITKCVPAWRRVVAYAAANGYPAQVFASSLAYYDAVRAERLPAALVQAQRDYFGAHTYKRVDDEGTYHVEWSEDRRETRTDAERESGVTHGAVDPAAGEATQEASTDRS</sequence>
<proteinExistence type="inferred from homology"/>
<feature type="binding site" description="in other chain" evidence="7">
    <location>
        <position position="111"/>
    </location>
    <ligand>
        <name>substrate</name>
        <note>ligand shared between dimeric partners</note>
    </ligand>
</feature>
<dbReference type="InterPro" id="IPR006113">
    <property type="entry name" value="6PGDH_Gnd/GntZ"/>
</dbReference>
<dbReference type="RefSeq" id="WP_109274544.1">
    <property type="nucleotide sequence ID" value="NZ_QFKX01000001.1"/>
</dbReference>
<dbReference type="Gene3D" id="1.10.1040.10">
    <property type="entry name" value="N-(1-d-carboxylethyl)-l-norvaline Dehydrogenase, domain 2"/>
    <property type="match status" value="1"/>
</dbReference>
<evidence type="ECO:0000256" key="1">
    <source>
        <dbReference type="ARBA" id="ARBA00008419"/>
    </source>
</evidence>
<evidence type="ECO:0000256" key="10">
    <source>
        <dbReference type="SAM" id="MobiDB-lite"/>
    </source>
</evidence>
<feature type="binding site" evidence="8">
    <location>
        <begin position="83"/>
        <end position="85"/>
    </location>
    <ligand>
        <name>NADP(+)</name>
        <dbReference type="ChEBI" id="CHEBI:58349"/>
    </ligand>
</feature>
<comment type="catalytic activity">
    <reaction evidence="5 9">
        <text>6-phospho-D-gluconate + NADP(+) = D-ribulose 5-phosphate + CO2 + NADPH</text>
        <dbReference type="Rhea" id="RHEA:10116"/>
        <dbReference type="ChEBI" id="CHEBI:16526"/>
        <dbReference type="ChEBI" id="CHEBI:57783"/>
        <dbReference type="ChEBI" id="CHEBI:58121"/>
        <dbReference type="ChEBI" id="CHEBI:58349"/>
        <dbReference type="ChEBI" id="CHEBI:58759"/>
        <dbReference type="EC" id="1.1.1.44"/>
    </reaction>
</comment>
<dbReference type="GO" id="GO:0019521">
    <property type="term" value="P:D-gluconate metabolic process"/>
    <property type="evidence" value="ECO:0007669"/>
    <property type="project" value="UniProtKB-KW"/>
</dbReference>
<dbReference type="InterPro" id="IPR006183">
    <property type="entry name" value="Pgluconate_DH"/>
</dbReference>
<dbReference type="SUPFAM" id="SSF48179">
    <property type="entry name" value="6-phosphogluconate dehydrogenase C-terminal domain-like"/>
    <property type="match status" value="1"/>
</dbReference>
<feature type="binding site" evidence="7">
    <location>
        <position position="455"/>
    </location>
    <ligand>
        <name>substrate</name>
        <note>ligand shared between dimeric partners</note>
    </ligand>
</feature>
<dbReference type="Pfam" id="PF00393">
    <property type="entry name" value="6PGD"/>
    <property type="match status" value="1"/>
</dbReference>
<comment type="caution">
    <text evidence="12">The sequence shown here is derived from an EMBL/GenBank/DDBJ whole genome shotgun (WGS) entry which is preliminary data.</text>
</comment>
<dbReference type="EMBL" id="QFKX01000001">
    <property type="protein sequence ID" value="PWH07657.1"/>
    <property type="molecule type" value="Genomic_DNA"/>
</dbReference>
<dbReference type="InterPro" id="IPR013328">
    <property type="entry name" value="6PGD_dom2"/>
</dbReference>
<dbReference type="OrthoDB" id="9804542at2"/>
<dbReference type="EC" id="1.1.1.44" evidence="5 9"/>
<evidence type="ECO:0000256" key="2">
    <source>
        <dbReference type="ARBA" id="ARBA00011738"/>
    </source>
</evidence>
<name>A0A2U2RP63_9MICO</name>
<dbReference type="UniPathway" id="UPA00115">
    <property type="reaction ID" value="UER00410"/>
</dbReference>
<accession>A0A2U2RP63</accession>
<evidence type="ECO:0000256" key="3">
    <source>
        <dbReference type="ARBA" id="ARBA00023002"/>
    </source>
</evidence>
<dbReference type="NCBIfam" id="TIGR00873">
    <property type="entry name" value="gnd"/>
    <property type="match status" value="1"/>
</dbReference>
<dbReference type="Proteomes" id="UP000245590">
    <property type="component" value="Unassembled WGS sequence"/>
</dbReference>
<feature type="binding site" evidence="8">
    <location>
        <begin position="18"/>
        <end position="23"/>
    </location>
    <ligand>
        <name>NADP(+)</name>
        <dbReference type="ChEBI" id="CHEBI:58349"/>
    </ligand>
</feature>
<dbReference type="PRINTS" id="PR00076">
    <property type="entry name" value="6PGDHDRGNASE"/>
</dbReference>
<comment type="pathway">
    <text evidence="5 9">Carbohydrate degradation; pentose phosphate pathway; D-ribulose 5-phosphate from D-glucose 6-phosphate (oxidative stage): step 3/3.</text>
</comment>
<feature type="binding site" description="in other chain" evidence="7">
    <location>
        <position position="199"/>
    </location>
    <ligand>
        <name>substrate</name>
        <note>ligand shared between dimeric partners</note>
    </ligand>
</feature>
<feature type="active site" description="Proton acceptor" evidence="6">
    <location>
        <position position="191"/>
    </location>
</feature>
<dbReference type="FunFam" id="1.10.1040.10:FF:000002">
    <property type="entry name" value="6-phosphogluconate dehydrogenase, decarboxylating"/>
    <property type="match status" value="1"/>
</dbReference>
<feature type="binding site" description="in other chain" evidence="7">
    <location>
        <position position="269"/>
    </location>
    <ligand>
        <name>substrate</name>
        <note>ligand shared between dimeric partners</note>
    </ligand>
</feature>
<dbReference type="PROSITE" id="PS00461">
    <property type="entry name" value="6PGD"/>
    <property type="match status" value="1"/>
</dbReference>
<feature type="domain" description="6-phosphogluconate dehydrogenase C-terminal" evidence="11">
    <location>
        <begin position="187"/>
        <end position="477"/>
    </location>
</feature>
<comment type="subunit">
    <text evidence="2 5">Homodimer.</text>
</comment>
<dbReference type="GO" id="GO:0050661">
    <property type="term" value="F:NADP binding"/>
    <property type="evidence" value="ECO:0007669"/>
    <property type="project" value="InterPro"/>
</dbReference>